<organism evidence="3 4">
    <name type="scientific">Streptomyces sirii</name>
    <dbReference type="NCBI Taxonomy" id="3127701"/>
    <lineage>
        <taxon>Bacteria</taxon>
        <taxon>Bacillati</taxon>
        <taxon>Actinomycetota</taxon>
        <taxon>Actinomycetes</taxon>
        <taxon>Kitasatosporales</taxon>
        <taxon>Streptomycetaceae</taxon>
        <taxon>Streptomyces</taxon>
    </lineage>
</organism>
<gene>
    <name evidence="3" type="ORF">WAB15_05525</name>
</gene>
<evidence type="ECO:0000313" key="3">
    <source>
        <dbReference type="EMBL" id="WXK75464.1"/>
    </source>
</evidence>
<evidence type="ECO:0000256" key="1">
    <source>
        <dbReference type="SAM" id="MobiDB-lite"/>
    </source>
</evidence>
<dbReference type="EMBL" id="CP147982">
    <property type="protein sequence ID" value="WXK75464.1"/>
    <property type="molecule type" value="Genomic_DNA"/>
</dbReference>
<evidence type="ECO:0000256" key="2">
    <source>
        <dbReference type="SAM" id="Phobius"/>
    </source>
</evidence>
<feature type="compositionally biased region" description="Basic and acidic residues" evidence="1">
    <location>
        <begin position="10"/>
        <end position="23"/>
    </location>
</feature>
<name>A0ABZ2QG23_9ACTN</name>
<keyword evidence="4" id="KW-1185">Reference proteome</keyword>
<evidence type="ECO:0008006" key="5">
    <source>
        <dbReference type="Google" id="ProtNLM"/>
    </source>
</evidence>
<keyword evidence="2" id="KW-0812">Transmembrane</keyword>
<feature type="region of interest" description="Disordered" evidence="1">
    <location>
        <begin position="1"/>
        <end position="23"/>
    </location>
</feature>
<accession>A0ABZ2QG23</accession>
<feature type="transmembrane region" description="Helical" evidence="2">
    <location>
        <begin position="30"/>
        <end position="48"/>
    </location>
</feature>
<protein>
    <recommendedName>
        <fullName evidence="5">DUF3329 domain-containing protein</fullName>
    </recommendedName>
</protein>
<keyword evidence="2" id="KW-0472">Membrane</keyword>
<proteinExistence type="predicted"/>
<dbReference type="RefSeq" id="WP_407285537.1">
    <property type="nucleotide sequence ID" value="NZ_CP147982.1"/>
</dbReference>
<keyword evidence="2" id="KW-1133">Transmembrane helix</keyword>
<dbReference type="Proteomes" id="UP001626628">
    <property type="component" value="Chromosome"/>
</dbReference>
<feature type="transmembrane region" description="Helical" evidence="2">
    <location>
        <begin position="54"/>
        <end position="76"/>
    </location>
</feature>
<sequence>MESGPLGPRRTAEGRHETPEERADRRWVELLPLATVASALLLILRVAMDDTAVPWIVAGLAAWFMVCWFALPAWALRRYTRTAPKK</sequence>
<evidence type="ECO:0000313" key="4">
    <source>
        <dbReference type="Proteomes" id="UP001626628"/>
    </source>
</evidence>
<reference evidence="3 4" key="1">
    <citation type="submission" date="2024-03" db="EMBL/GenBank/DDBJ databases">
        <title>The complete genome of Streptomyces sirii sp.nov.</title>
        <authorList>
            <person name="Zakalyukina Y.V."/>
            <person name="Belik A.R."/>
            <person name="Biryukov M.V."/>
            <person name="Baturina O.A."/>
            <person name="Kabilov M.R."/>
        </authorList>
    </citation>
    <scope>NUCLEOTIDE SEQUENCE [LARGE SCALE GENOMIC DNA]</scope>
    <source>
        <strain evidence="3 4">BP-8</strain>
    </source>
</reference>